<dbReference type="PRINTS" id="PR00344">
    <property type="entry name" value="BCTRLSENSOR"/>
</dbReference>
<feature type="transmembrane region" description="Helical" evidence="18">
    <location>
        <begin position="15"/>
        <end position="45"/>
    </location>
</feature>
<dbReference type="GO" id="GO:0004673">
    <property type="term" value="F:protein histidine kinase activity"/>
    <property type="evidence" value="ECO:0007669"/>
    <property type="project" value="UniProtKB-EC"/>
</dbReference>
<dbReference type="Pfam" id="PF00989">
    <property type="entry name" value="PAS"/>
    <property type="match status" value="1"/>
</dbReference>
<dbReference type="InterPro" id="IPR013767">
    <property type="entry name" value="PAS_fold"/>
</dbReference>
<comment type="function">
    <text evidence="17">Member of the two-component regulatory system PhoR/PhoB involved in the phosphate regulon genes expression. PhoR may function as a membrane-associated protein kinase that phosphorylates PhoB in response to environmental signals.</text>
</comment>
<evidence type="ECO:0000256" key="5">
    <source>
        <dbReference type="ARBA" id="ARBA00022448"/>
    </source>
</evidence>
<evidence type="ECO:0000256" key="17">
    <source>
        <dbReference type="ARBA" id="ARBA00025207"/>
    </source>
</evidence>
<evidence type="ECO:0000256" key="11">
    <source>
        <dbReference type="ARBA" id="ARBA00022741"/>
    </source>
</evidence>
<comment type="catalytic activity">
    <reaction evidence="1">
        <text>ATP + protein L-histidine = ADP + protein N-phospho-L-histidine.</text>
        <dbReference type="EC" id="2.7.13.3"/>
    </reaction>
</comment>
<dbReference type="PANTHER" id="PTHR45453:SF1">
    <property type="entry name" value="PHOSPHATE REGULON SENSOR PROTEIN PHOR"/>
    <property type="match status" value="1"/>
</dbReference>
<dbReference type="SMART" id="SM00387">
    <property type="entry name" value="HATPase_c"/>
    <property type="match status" value="1"/>
</dbReference>
<keyword evidence="9 20" id="KW-0808">Transferase</keyword>
<evidence type="ECO:0000313" key="20">
    <source>
        <dbReference type="EMBL" id="QUN04844.1"/>
    </source>
</evidence>
<dbReference type="InterPro" id="IPR003594">
    <property type="entry name" value="HATPase_dom"/>
</dbReference>
<dbReference type="InterPro" id="IPR036890">
    <property type="entry name" value="HATPase_C_sf"/>
</dbReference>
<dbReference type="SUPFAM" id="SSF55874">
    <property type="entry name" value="ATPase domain of HSP90 chaperone/DNA topoisomerase II/histidine kinase"/>
    <property type="match status" value="1"/>
</dbReference>
<dbReference type="PANTHER" id="PTHR45453">
    <property type="entry name" value="PHOSPHATE REGULON SENSOR PROTEIN PHOR"/>
    <property type="match status" value="1"/>
</dbReference>
<keyword evidence="10 18" id="KW-0812">Transmembrane</keyword>
<dbReference type="SMART" id="SM00388">
    <property type="entry name" value="HisKA"/>
    <property type="match status" value="1"/>
</dbReference>
<dbReference type="InterPro" id="IPR014310">
    <property type="entry name" value="Sig_transdc_His_kinase_PhoR"/>
</dbReference>
<dbReference type="Gene3D" id="3.30.450.20">
    <property type="entry name" value="PAS domain"/>
    <property type="match status" value="1"/>
</dbReference>
<evidence type="ECO:0000256" key="15">
    <source>
        <dbReference type="ARBA" id="ARBA00023012"/>
    </source>
</evidence>
<organism evidence="20 21">
    <name type="scientific">Shewanella yunxiaonensis</name>
    <dbReference type="NCBI Taxonomy" id="2829809"/>
    <lineage>
        <taxon>Bacteria</taxon>
        <taxon>Pseudomonadati</taxon>
        <taxon>Pseudomonadota</taxon>
        <taxon>Gammaproteobacteria</taxon>
        <taxon>Alteromonadales</taxon>
        <taxon>Shewanellaceae</taxon>
        <taxon>Shewanella</taxon>
    </lineage>
</organism>
<evidence type="ECO:0000256" key="2">
    <source>
        <dbReference type="ARBA" id="ARBA00004236"/>
    </source>
</evidence>
<dbReference type="NCBIfam" id="TIGR02966">
    <property type="entry name" value="phoR_proteo"/>
    <property type="match status" value="1"/>
</dbReference>
<proteinExistence type="predicted"/>
<dbReference type="Gene3D" id="3.30.565.10">
    <property type="entry name" value="Histidine kinase-like ATPase, C-terminal domain"/>
    <property type="match status" value="1"/>
</dbReference>
<dbReference type="Pfam" id="PF02518">
    <property type="entry name" value="HATPase_c"/>
    <property type="match status" value="1"/>
</dbReference>
<dbReference type="InterPro" id="IPR003661">
    <property type="entry name" value="HisK_dim/P_dom"/>
</dbReference>
<dbReference type="CDD" id="cd00082">
    <property type="entry name" value="HisKA"/>
    <property type="match status" value="1"/>
</dbReference>
<dbReference type="InterPro" id="IPR021766">
    <property type="entry name" value="PhoR_N"/>
</dbReference>
<keyword evidence="14 18" id="KW-1133">Transmembrane helix</keyword>
<keyword evidence="16 18" id="KW-0472">Membrane</keyword>
<feature type="domain" description="Histidine kinase" evidence="19">
    <location>
        <begin position="212"/>
        <end position="427"/>
    </location>
</feature>
<dbReference type="EMBL" id="CP073587">
    <property type="protein sequence ID" value="QUN04844.1"/>
    <property type="molecule type" value="Genomic_DNA"/>
</dbReference>
<keyword evidence="8" id="KW-0592">Phosphate transport</keyword>
<dbReference type="SMART" id="SM00091">
    <property type="entry name" value="PAS"/>
    <property type="match status" value="1"/>
</dbReference>
<accession>A0ABX7YQF4</accession>
<keyword evidence="12 20" id="KW-0418">Kinase</keyword>
<evidence type="ECO:0000256" key="9">
    <source>
        <dbReference type="ARBA" id="ARBA00022679"/>
    </source>
</evidence>
<keyword evidence="7" id="KW-0597">Phosphoprotein</keyword>
<evidence type="ECO:0000256" key="16">
    <source>
        <dbReference type="ARBA" id="ARBA00023136"/>
    </source>
</evidence>
<keyword evidence="13" id="KW-0067">ATP-binding</keyword>
<comment type="subcellular location">
    <subcellularLocation>
        <location evidence="2">Cell membrane</location>
    </subcellularLocation>
</comment>
<dbReference type="CDD" id="cd00130">
    <property type="entry name" value="PAS"/>
    <property type="match status" value="1"/>
</dbReference>
<evidence type="ECO:0000256" key="4">
    <source>
        <dbReference type="ARBA" id="ARBA00019665"/>
    </source>
</evidence>
<evidence type="ECO:0000256" key="10">
    <source>
        <dbReference type="ARBA" id="ARBA00022692"/>
    </source>
</evidence>
<evidence type="ECO:0000256" key="7">
    <source>
        <dbReference type="ARBA" id="ARBA00022553"/>
    </source>
</evidence>
<evidence type="ECO:0000256" key="18">
    <source>
        <dbReference type="SAM" id="Phobius"/>
    </source>
</evidence>
<keyword evidence="6" id="KW-1003">Cell membrane</keyword>
<evidence type="ECO:0000256" key="14">
    <source>
        <dbReference type="ARBA" id="ARBA00022989"/>
    </source>
</evidence>
<gene>
    <name evidence="20" type="primary">phoR</name>
    <name evidence="20" type="ORF">KDN34_11410</name>
</gene>
<evidence type="ECO:0000256" key="3">
    <source>
        <dbReference type="ARBA" id="ARBA00012438"/>
    </source>
</evidence>
<evidence type="ECO:0000256" key="13">
    <source>
        <dbReference type="ARBA" id="ARBA00022840"/>
    </source>
</evidence>
<evidence type="ECO:0000256" key="1">
    <source>
        <dbReference type="ARBA" id="ARBA00000085"/>
    </source>
</evidence>
<dbReference type="InterPro" id="IPR035965">
    <property type="entry name" value="PAS-like_dom_sf"/>
</dbReference>
<evidence type="ECO:0000256" key="12">
    <source>
        <dbReference type="ARBA" id="ARBA00022777"/>
    </source>
</evidence>
<dbReference type="InterPro" id="IPR005467">
    <property type="entry name" value="His_kinase_dom"/>
</dbReference>
<reference evidence="20 21" key="1">
    <citation type="submission" date="2021-04" db="EMBL/GenBank/DDBJ databases">
        <title>Novel species identification of genus Shewanella.</title>
        <authorList>
            <person name="Liu G."/>
        </authorList>
    </citation>
    <scope>NUCLEOTIDE SEQUENCE [LARGE SCALE GENOMIC DNA]</scope>
    <source>
        <strain evidence="20 21">FJAT-54481</strain>
    </source>
</reference>
<dbReference type="Pfam" id="PF11808">
    <property type="entry name" value="PhoR"/>
    <property type="match status" value="1"/>
</dbReference>
<dbReference type="Proteomes" id="UP000679575">
    <property type="component" value="Chromosome"/>
</dbReference>
<evidence type="ECO:0000256" key="8">
    <source>
        <dbReference type="ARBA" id="ARBA00022592"/>
    </source>
</evidence>
<dbReference type="SUPFAM" id="SSF47384">
    <property type="entry name" value="Homodimeric domain of signal transducing histidine kinase"/>
    <property type="match status" value="1"/>
</dbReference>
<keyword evidence="21" id="KW-1185">Reference proteome</keyword>
<dbReference type="InterPro" id="IPR036097">
    <property type="entry name" value="HisK_dim/P_sf"/>
</dbReference>
<evidence type="ECO:0000259" key="19">
    <source>
        <dbReference type="PROSITE" id="PS50109"/>
    </source>
</evidence>
<dbReference type="Pfam" id="PF00512">
    <property type="entry name" value="HisKA"/>
    <property type="match status" value="1"/>
</dbReference>
<dbReference type="NCBIfam" id="NF008235">
    <property type="entry name" value="PRK11006.1"/>
    <property type="match status" value="1"/>
</dbReference>
<dbReference type="SUPFAM" id="SSF55785">
    <property type="entry name" value="PYP-like sensor domain (PAS domain)"/>
    <property type="match status" value="1"/>
</dbReference>
<sequence>MFDAYSGYRLFSRLVLYLLSCLLLGLVFGHVLEVLCLGAFLMLAWHYRQLMRLNYWLWKDRRLTPPQGSGSWEGVFNGIYRLQGKNRKRISQLAGLLGRFRQGAEALPDAAVVLDSSLNILWCNKLAQLMLGLVWPQDNGQRVDNLIRHPDFSSYLKKGHFQEPLELPSPVSEKRLLELRLMAYGDRQLLLIARDITRVRQLEGMRKDFVANVSHELKTPLTVLQGYLEMMESMADAKDPNLKALQLMQQQTGRMQSMVEQLLMLSRIEDAAEINLENVVDMNKMLAVLRTEAEALSRGRYQLTFEFDGQLDVHGNELQLRSACSNLISNAIRYTEPGGTIVISWKKVATGAMFSVKDSGIGIPPQHIARLTERFYRVDSARSRQTGGSGLGLAIVKHALSHHHSELLVMSEPGKGSTFSFVIPQHLLALSPK</sequence>
<name>A0ABX7YQF4_9GAMM</name>
<dbReference type="InterPro" id="IPR000014">
    <property type="entry name" value="PAS"/>
</dbReference>
<dbReference type="InterPro" id="IPR004358">
    <property type="entry name" value="Sig_transdc_His_kin-like_C"/>
</dbReference>
<dbReference type="InterPro" id="IPR050351">
    <property type="entry name" value="BphY/WalK/GraS-like"/>
</dbReference>
<dbReference type="PROSITE" id="PS50109">
    <property type="entry name" value="HIS_KIN"/>
    <property type="match status" value="1"/>
</dbReference>
<dbReference type="Gene3D" id="1.10.287.130">
    <property type="match status" value="1"/>
</dbReference>
<keyword evidence="15" id="KW-0902">Two-component regulatory system</keyword>
<keyword evidence="5" id="KW-0813">Transport</keyword>
<dbReference type="RefSeq" id="WP_212593896.1">
    <property type="nucleotide sequence ID" value="NZ_CP073587.1"/>
</dbReference>
<keyword evidence="11" id="KW-0547">Nucleotide-binding</keyword>
<evidence type="ECO:0000256" key="6">
    <source>
        <dbReference type="ARBA" id="ARBA00022475"/>
    </source>
</evidence>
<evidence type="ECO:0000313" key="21">
    <source>
        <dbReference type="Proteomes" id="UP000679575"/>
    </source>
</evidence>
<protein>
    <recommendedName>
        <fullName evidence="4">Phosphate regulon sensor protein PhoR</fullName>
        <ecNumber evidence="3">2.7.13.3</ecNumber>
    </recommendedName>
</protein>
<dbReference type="EC" id="2.7.13.3" evidence="3"/>